<name>A0A815YXT6_9BILA</name>
<comment type="caution">
    <text evidence="3">The sequence shown here is derived from an EMBL/GenBank/DDBJ whole genome shotgun (WGS) entry which is preliminary data.</text>
</comment>
<gene>
    <name evidence="3" type="ORF">GPM918_LOCUS40820</name>
    <name evidence="2" type="ORF">OVA965_LOCUS40560</name>
    <name evidence="5" type="ORF">SRO942_LOCUS41803</name>
    <name evidence="4" type="ORF">TMI583_LOCUS42016</name>
</gene>
<dbReference type="AlphaFoldDB" id="A0A815YXT6"/>
<sequence length="40" mass="4502">GTQLPTTLAQDEEEEEINDAKQVQLPSDTMDKDRTLLLSK</sequence>
<dbReference type="EMBL" id="CAJOBA010067291">
    <property type="protein sequence ID" value="CAF4370375.1"/>
    <property type="molecule type" value="Genomic_DNA"/>
</dbReference>
<evidence type="ECO:0000313" key="5">
    <source>
        <dbReference type="EMBL" id="CAF4442969.1"/>
    </source>
</evidence>
<evidence type="ECO:0000313" key="6">
    <source>
        <dbReference type="Proteomes" id="UP000663829"/>
    </source>
</evidence>
<feature type="region of interest" description="Disordered" evidence="1">
    <location>
        <begin position="1"/>
        <end position="40"/>
    </location>
</feature>
<evidence type="ECO:0000313" key="3">
    <source>
        <dbReference type="EMBL" id="CAF1577229.1"/>
    </source>
</evidence>
<dbReference type="EMBL" id="CAJNOQ010030922">
    <property type="protein sequence ID" value="CAF1577229.1"/>
    <property type="molecule type" value="Genomic_DNA"/>
</dbReference>
<evidence type="ECO:0000256" key="1">
    <source>
        <dbReference type="SAM" id="MobiDB-lite"/>
    </source>
</evidence>
<keyword evidence="6" id="KW-1185">Reference proteome</keyword>
<dbReference type="Proteomes" id="UP000682733">
    <property type="component" value="Unassembled WGS sequence"/>
</dbReference>
<dbReference type="Proteomes" id="UP000663829">
    <property type="component" value="Unassembled WGS sequence"/>
</dbReference>
<feature type="non-terminal residue" evidence="3">
    <location>
        <position position="1"/>
    </location>
</feature>
<dbReference type="EMBL" id="CAJNOK010044408">
    <property type="protein sequence ID" value="CAF1574367.1"/>
    <property type="molecule type" value="Genomic_DNA"/>
</dbReference>
<evidence type="ECO:0000313" key="2">
    <source>
        <dbReference type="EMBL" id="CAF1574367.1"/>
    </source>
</evidence>
<protein>
    <submittedName>
        <fullName evidence="3">Uncharacterized protein</fullName>
    </submittedName>
</protein>
<proteinExistence type="predicted"/>
<dbReference type="EMBL" id="CAJOBC010096828">
    <property type="protein sequence ID" value="CAF4442969.1"/>
    <property type="molecule type" value="Genomic_DNA"/>
</dbReference>
<feature type="compositionally biased region" description="Basic and acidic residues" evidence="1">
    <location>
        <begin position="29"/>
        <end position="40"/>
    </location>
</feature>
<evidence type="ECO:0000313" key="4">
    <source>
        <dbReference type="EMBL" id="CAF4370375.1"/>
    </source>
</evidence>
<dbReference type="Proteomes" id="UP000677228">
    <property type="component" value="Unassembled WGS sequence"/>
</dbReference>
<dbReference type="Proteomes" id="UP000681722">
    <property type="component" value="Unassembled WGS sequence"/>
</dbReference>
<organism evidence="3 6">
    <name type="scientific">Didymodactylos carnosus</name>
    <dbReference type="NCBI Taxonomy" id="1234261"/>
    <lineage>
        <taxon>Eukaryota</taxon>
        <taxon>Metazoa</taxon>
        <taxon>Spiralia</taxon>
        <taxon>Gnathifera</taxon>
        <taxon>Rotifera</taxon>
        <taxon>Eurotatoria</taxon>
        <taxon>Bdelloidea</taxon>
        <taxon>Philodinida</taxon>
        <taxon>Philodinidae</taxon>
        <taxon>Didymodactylos</taxon>
    </lineage>
</organism>
<accession>A0A815YXT6</accession>
<reference evidence="3" key="1">
    <citation type="submission" date="2021-02" db="EMBL/GenBank/DDBJ databases">
        <authorList>
            <person name="Nowell W R."/>
        </authorList>
    </citation>
    <scope>NUCLEOTIDE SEQUENCE</scope>
</reference>